<comment type="caution">
    <text evidence="4">The sequence shown here is derived from an EMBL/GenBank/DDBJ whole genome shotgun (WGS) entry which is preliminary data.</text>
</comment>
<gene>
    <name evidence="4" type="ORF">PLOB_00035091</name>
</gene>
<keyword evidence="5" id="KW-1185">Reference proteome</keyword>
<dbReference type="Gene3D" id="1.25.40.10">
    <property type="entry name" value="Tetratricopeptide repeat domain"/>
    <property type="match status" value="1"/>
</dbReference>
<evidence type="ECO:0000259" key="3">
    <source>
        <dbReference type="Pfam" id="PF25000"/>
    </source>
</evidence>
<protein>
    <submittedName>
        <fullName evidence="4">Uncharacterized protein</fullName>
    </submittedName>
</protein>
<dbReference type="Gene3D" id="3.40.50.300">
    <property type="entry name" value="P-loop containing nucleotide triphosphate hydrolases"/>
    <property type="match status" value="1"/>
</dbReference>
<dbReference type="Proteomes" id="UP001159405">
    <property type="component" value="Unassembled WGS sequence"/>
</dbReference>
<keyword evidence="1" id="KW-0175">Coiled coil</keyword>
<dbReference type="Pfam" id="PF25000">
    <property type="entry name" value="DUF7779"/>
    <property type="match status" value="1"/>
</dbReference>
<dbReference type="SUPFAM" id="SSF52540">
    <property type="entry name" value="P-loop containing nucleoside triphosphate hydrolases"/>
    <property type="match status" value="1"/>
</dbReference>
<feature type="domain" description="NB-ARC" evidence="2">
    <location>
        <begin position="347"/>
        <end position="514"/>
    </location>
</feature>
<dbReference type="PRINTS" id="PR00364">
    <property type="entry name" value="DISEASERSIST"/>
</dbReference>
<dbReference type="EMBL" id="CALNXK010000049">
    <property type="protein sequence ID" value="CAH3131338.1"/>
    <property type="molecule type" value="Genomic_DNA"/>
</dbReference>
<dbReference type="SUPFAM" id="SSF48452">
    <property type="entry name" value="TPR-like"/>
    <property type="match status" value="1"/>
</dbReference>
<dbReference type="InterPro" id="IPR056681">
    <property type="entry name" value="DUF7779"/>
</dbReference>
<sequence length="980" mass="112459">MASPSSGSFQEQRRWLVVGIALHHVLTPCLRDKIKGELTPFYQHLVRHCGLDKQTYPSFMKNIPPSTVNLNYESINNNHTATHRSHYDYCVRDEVSLAKLFMKPFMATFNAFDSSFDSSAALTVLNQAPPFTSVKPFAEDVRSNVRNEWAHCDFTAWTQGHYDTCFDHMEALLKSLSLPLVDEAKALDTLKLWRKQGQDICLGKPLDDTLLQLVRKEVQQLSDSFDNLKDENRRIYDILSLFKSELDKAIATLQEKQAELEETCKELRQHKEMFTEKMSAKDKELEMCRESTQEVHHLCKRLEMKTSSMQQDFDFLKTAVKSLPHSEDFSDIVFDAPEQTKWFTKREKEIENIENCLPLNERKELKMAAICGLGGCGKSTLSSYFAWKRKQEYEGGVFWFSMEDDRKFESSVSDLALRLGIEANSFDFTLSKLLLWISKQEKPWLMVLDDVDQLKFSEQMHMILSGRWKRRAHGHILLTTRRESKEVCSSVDLEPSCCLEVLSFSEEEAKRFLRVRCGATTTGKEVELDELVCELGCLPLALEQAGAHIKALQCSIADDLESYKIQRVQLLSEHPRAKPLWEYESQNRLAVHTTWLLNFEYVKKSPQGELASKFLEASAFFAPNEIQEELINCELLSTDKNSKILLMKNQIVEVLTKFSLFQRKSNRTLALHRLVQEVIRNKMTFQETATSMRTAVKLLHQAFRDCPSPDEVLVCVSSSDQEQPSAFLTNQSRFYLWSKLTTHASELHQHLKALLYEENIGREIKTVALTSETSRVVYENAIQLSVHAHQAEAMEAERLAFRIFDSCPSADGRISKEDVTKLFPHVLPLFQVIQKTVLYSSRRPVECPRLSGHVTEHSHFADEPLPFRGNTLYKEGCYKEAVEVYSEALEAYDEGKQPDPRLLNNRATAYLKLGNFQQCLQDSEEYIKIFPTCWKGYTRKALALNGLGLRFPALCLEPLPTTAMKTVVVVSSHLLTCLRT</sequence>
<dbReference type="InterPro" id="IPR002182">
    <property type="entry name" value="NB-ARC"/>
</dbReference>
<dbReference type="PANTHER" id="PTHR47691:SF3">
    <property type="entry name" value="HTH-TYPE TRANSCRIPTIONAL REGULATOR RV0890C-RELATED"/>
    <property type="match status" value="1"/>
</dbReference>
<feature type="domain" description="DUF7779" evidence="3">
    <location>
        <begin position="611"/>
        <end position="686"/>
    </location>
</feature>
<accession>A0ABN8P2F9</accession>
<dbReference type="Pfam" id="PF00931">
    <property type="entry name" value="NB-ARC"/>
    <property type="match status" value="1"/>
</dbReference>
<reference evidence="4 5" key="1">
    <citation type="submission" date="2022-05" db="EMBL/GenBank/DDBJ databases">
        <authorList>
            <consortium name="Genoscope - CEA"/>
            <person name="William W."/>
        </authorList>
    </citation>
    <scope>NUCLEOTIDE SEQUENCE [LARGE SCALE GENOMIC DNA]</scope>
</reference>
<evidence type="ECO:0000313" key="5">
    <source>
        <dbReference type="Proteomes" id="UP001159405"/>
    </source>
</evidence>
<evidence type="ECO:0000256" key="1">
    <source>
        <dbReference type="SAM" id="Coils"/>
    </source>
</evidence>
<feature type="coiled-coil region" evidence="1">
    <location>
        <begin position="211"/>
        <end position="277"/>
    </location>
</feature>
<name>A0ABN8P2F9_9CNID</name>
<proteinExistence type="predicted"/>
<dbReference type="InterPro" id="IPR027417">
    <property type="entry name" value="P-loop_NTPase"/>
</dbReference>
<evidence type="ECO:0000259" key="2">
    <source>
        <dbReference type="Pfam" id="PF00931"/>
    </source>
</evidence>
<evidence type="ECO:0000313" key="4">
    <source>
        <dbReference type="EMBL" id="CAH3131338.1"/>
    </source>
</evidence>
<dbReference type="InterPro" id="IPR019734">
    <property type="entry name" value="TPR_rpt"/>
</dbReference>
<dbReference type="SMART" id="SM00028">
    <property type="entry name" value="TPR"/>
    <property type="match status" value="2"/>
</dbReference>
<dbReference type="PANTHER" id="PTHR47691">
    <property type="entry name" value="REGULATOR-RELATED"/>
    <property type="match status" value="1"/>
</dbReference>
<dbReference type="InterPro" id="IPR011990">
    <property type="entry name" value="TPR-like_helical_dom_sf"/>
</dbReference>
<organism evidence="4 5">
    <name type="scientific">Porites lobata</name>
    <dbReference type="NCBI Taxonomy" id="104759"/>
    <lineage>
        <taxon>Eukaryota</taxon>
        <taxon>Metazoa</taxon>
        <taxon>Cnidaria</taxon>
        <taxon>Anthozoa</taxon>
        <taxon>Hexacorallia</taxon>
        <taxon>Scleractinia</taxon>
        <taxon>Fungiina</taxon>
        <taxon>Poritidae</taxon>
        <taxon>Porites</taxon>
    </lineage>
</organism>